<evidence type="ECO:0000256" key="1">
    <source>
        <dbReference type="ARBA" id="ARBA00001933"/>
    </source>
</evidence>
<evidence type="ECO:0000256" key="2">
    <source>
        <dbReference type="ARBA" id="ARBA00006490"/>
    </source>
</evidence>
<dbReference type="Gene3D" id="3.90.1150.10">
    <property type="entry name" value="Aspartate Aminotransferase, domain 1"/>
    <property type="match status" value="1"/>
</dbReference>
<feature type="domain" description="Aminotransferase class V" evidence="5">
    <location>
        <begin position="2"/>
        <end position="353"/>
    </location>
</feature>
<dbReference type="RefSeq" id="WP_157758947.1">
    <property type="nucleotide sequence ID" value="NZ_CP022098.1"/>
</dbReference>
<dbReference type="GO" id="GO:0031071">
    <property type="term" value="F:cysteine desulfurase activity"/>
    <property type="evidence" value="ECO:0007669"/>
    <property type="project" value="UniProtKB-EC"/>
</dbReference>
<dbReference type="SUPFAM" id="SSF53383">
    <property type="entry name" value="PLP-dependent transferases"/>
    <property type="match status" value="1"/>
</dbReference>
<proteinExistence type="inferred from homology"/>
<gene>
    <name evidence="6" type="ORF">CYFUS_008079</name>
</gene>
<dbReference type="Gene3D" id="3.40.640.10">
    <property type="entry name" value="Type I PLP-dependent aspartate aminotransferase-like (Major domain)"/>
    <property type="match status" value="1"/>
</dbReference>
<comment type="cofactor">
    <cofactor evidence="1">
        <name>pyridoxal 5'-phosphate</name>
        <dbReference type="ChEBI" id="CHEBI:597326"/>
    </cofactor>
</comment>
<dbReference type="PANTHER" id="PTHR11601">
    <property type="entry name" value="CYSTEINE DESULFURYLASE FAMILY MEMBER"/>
    <property type="match status" value="1"/>
</dbReference>
<name>A0A250JG64_9BACT</name>
<keyword evidence="3" id="KW-0663">Pyridoxal phosphate</keyword>
<dbReference type="InterPro" id="IPR000192">
    <property type="entry name" value="Aminotrans_V_dom"/>
</dbReference>
<dbReference type="InterPro" id="IPR015422">
    <property type="entry name" value="PyrdxlP-dep_Trfase_small"/>
</dbReference>
<dbReference type="Gene3D" id="1.10.260.50">
    <property type="match status" value="1"/>
</dbReference>
<accession>A0A250JG64</accession>
<organism evidence="6 7">
    <name type="scientific">Cystobacter fuscus</name>
    <dbReference type="NCBI Taxonomy" id="43"/>
    <lineage>
        <taxon>Bacteria</taxon>
        <taxon>Pseudomonadati</taxon>
        <taxon>Myxococcota</taxon>
        <taxon>Myxococcia</taxon>
        <taxon>Myxococcales</taxon>
        <taxon>Cystobacterineae</taxon>
        <taxon>Archangiaceae</taxon>
        <taxon>Cystobacter</taxon>
    </lineage>
</organism>
<evidence type="ECO:0000256" key="3">
    <source>
        <dbReference type="ARBA" id="ARBA00022898"/>
    </source>
</evidence>
<comment type="catalytic activity">
    <reaction evidence="4">
        <text>(sulfur carrier)-H + L-cysteine = (sulfur carrier)-SH + L-alanine</text>
        <dbReference type="Rhea" id="RHEA:43892"/>
        <dbReference type="Rhea" id="RHEA-COMP:14737"/>
        <dbReference type="Rhea" id="RHEA-COMP:14739"/>
        <dbReference type="ChEBI" id="CHEBI:29917"/>
        <dbReference type="ChEBI" id="CHEBI:35235"/>
        <dbReference type="ChEBI" id="CHEBI:57972"/>
        <dbReference type="ChEBI" id="CHEBI:64428"/>
        <dbReference type="EC" id="2.8.1.7"/>
    </reaction>
</comment>
<dbReference type="PANTHER" id="PTHR11601:SF34">
    <property type="entry name" value="CYSTEINE DESULFURASE"/>
    <property type="match status" value="1"/>
</dbReference>
<evidence type="ECO:0000259" key="5">
    <source>
        <dbReference type="Pfam" id="PF00266"/>
    </source>
</evidence>
<dbReference type="KEGG" id="cfus:CYFUS_008079"/>
<dbReference type="AlphaFoldDB" id="A0A250JG64"/>
<dbReference type="InterPro" id="IPR015424">
    <property type="entry name" value="PyrdxlP-dep_Trfase"/>
</dbReference>
<dbReference type="Proteomes" id="UP000217257">
    <property type="component" value="Chromosome"/>
</dbReference>
<reference evidence="6 7" key="1">
    <citation type="submission" date="2017-06" db="EMBL/GenBank/DDBJ databases">
        <title>Sequencing and comparative analysis of myxobacterial genomes.</title>
        <authorList>
            <person name="Rupp O."/>
            <person name="Goesmann A."/>
            <person name="Sogaard-Andersen L."/>
        </authorList>
    </citation>
    <scope>NUCLEOTIDE SEQUENCE [LARGE SCALE GENOMIC DNA]</scope>
    <source>
        <strain evidence="6 7">DSM 52655</strain>
    </source>
</reference>
<evidence type="ECO:0000313" key="7">
    <source>
        <dbReference type="Proteomes" id="UP000217257"/>
    </source>
</evidence>
<dbReference type="Pfam" id="PF00266">
    <property type="entry name" value="Aminotran_5"/>
    <property type="match status" value="1"/>
</dbReference>
<dbReference type="InterPro" id="IPR015421">
    <property type="entry name" value="PyrdxlP-dep_Trfase_major"/>
</dbReference>
<dbReference type="EMBL" id="CP022098">
    <property type="protein sequence ID" value="ATB42600.1"/>
    <property type="molecule type" value="Genomic_DNA"/>
</dbReference>
<protein>
    <recommendedName>
        <fullName evidence="5">Aminotransferase class V domain-containing protein</fullName>
    </recommendedName>
</protein>
<sequence>MIYLDHASATPVMEPALEAMMHAARESWGNPASVHGAGRRARAALDQARIAVADYLGCSHAELRWEPSGTAALGHALRFALLHTRGPIVSSHLEHPAVRGPLEEVAKQGREVRWLPLPAGEWEEAQATKYLEGAEVVALSAMNHELGTAPDLAPLLALAPRAWWVVDAVQAAAWRDVRPLLEPRVFLACASQKLGGPPGAAVVRVPPELAFSPAAGVAAAFEPTPGSPPWLAAIGMGAACRERKALLPEGLPQVRARALRLLEVMGRACPELVHNGGKSWLGPILDVSIPDIDARTMESALDLRGICIARTSACLQARVVASPVVAEAFPEEPWRADTALRWSLGLTTTDEDILQAVEAWRSALGELRP</sequence>
<comment type="similarity">
    <text evidence="2">Belongs to the class-V pyridoxal-phosphate-dependent aminotransferase family. NifS/IscS subfamily.</text>
</comment>
<evidence type="ECO:0000313" key="6">
    <source>
        <dbReference type="EMBL" id="ATB42600.1"/>
    </source>
</evidence>
<evidence type="ECO:0000256" key="4">
    <source>
        <dbReference type="ARBA" id="ARBA00050776"/>
    </source>
</evidence>